<comment type="subcellular location">
    <subcellularLocation>
        <location evidence="1">Membrane</location>
        <topology evidence="1">Multi-pass membrane protein</topology>
    </subcellularLocation>
</comment>
<evidence type="ECO:0000313" key="9">
    <source>
        <dbReference type="EMBL" id="TKA73126.1"/>
    </source>
</evidence>
<evidence type="ECO:0000256" key="4">
    <source>
        <dbReference type="ARBA" id="ARBA00022989"/>
    </source>
</evidence>
<feature type="compositionally biased region" description="Polar residues" evidence="7">
    <location>
        <begin position="1"/>
        <end position="10"/>
    </location>
</feature>
<comment type="similarity">
    <text evidence="2 6">Belongs to the CDC50/LEM3 family.</text>
</comment>
<dbReference type="GO" id="GO:0005886">
    <property type="term" value="C:plasma membrane"/>
    <property type="evidence" value="ECO:0007669"/>
    <property type="project" value="TreeGrafter"/>
</dbReference>
<proteinExistence type="inferred from homology"/>
<dbReference type="GO" id="GO:0005794">
    <property type="term" value="C:Golgi apparatus"/>
    <property type="evidence" value="ECO:0007669"/>
    <property type="project" value="TreeGrafter"/>
</dbReference>
<accession>A0A4U0XBJ2</accession>
<dbReference type="AlphaFoldDB" id="A0A4U0XBJ2"/>
<dbReference type="OrthoDB" id="340608at2759"/>
<evidence type="ECO:0000313" key="10">
    <source>
        <dbReference type="Proteomes" id="UP000309340"/>
    </source>
</evidence>
<dbReference type="Pfam" id="PF03381">
    <property type="entry name" value="CDC50"/>
    <property type="match status" value="1"/>
</dbReference>
<evidence type="ECO:0000256" key="1">
    <source>
        <dbReference type="ARBA" id="ARBA00004141"/>
    </source>
</evidence>
<feature type="transmembrane region" description="Helical" evidence="8">
    <location>
        <begin position="370"/>
        <end position="391"/>
    </location>
</feature>
<dbReference type="STRING" id="329884.A0A4U0XBJ2"/>
<dbReference type="EMBL" id="NAJQ01000278">
    <property type="protein sequence ID" value="TKA73126.1"/>
    <property type="molecule type" value="Genomic_DNA"/>
</dbReference>
<feature type="transmembrane region" description="Helical" evidence="8">
    <location>
        <begin position="49"/>
        <end position="71"/>
    </location>
</feature>
<evidence type="ECO:0000256" key="7">
    <source>
        <dbReference type="SAM" id="MobiDB-lite"/>
    </source>
</evidence>
<evidence type="ECO:0000256" key="2">
    <source>
        <dbReference type="ARBA" id="ARBA00009457"/>
    </source>
</evidence>
<evidence type="ECO:0000256" key="8">
    <source>
        <dbReference type="SAM" id="Phobius"/>
    </source>
</evidence>
<comment type="caution">
    <text evidence="9">The sequence shown here is derived from an EMBL/GenBank/DDBJ whole genome shotgun (WGS) entry which is preliminary data.</text>
</comment>
<dbReference type="Proteomes" id="UP000309340">
    <property type="component" value="Unassembled WGS sequence"/>
</dbReference>
<keyword evidence="3 8" id="KW-0812">Transmembrane</keyword>
<organism evidence="9 10">
    <name type="scientific">Friedmanniomyces simplex</name>
    <dbReference type="NCBI Taxonomy" id="329884"/>
    <lineage>
        <taxon>Eukaryota</taxon>
        <taxon>Fungi</taxon>
        <taxon>Dikarya</taxon>
        <taxon>Ascomycota</taxon>
        <taxon>Pezizomycotina</taxon>
        <taxon>Dothideomycetes</taxon>
        <taxon>Dothideomycetidae</taxon>
        <taxon>Mycosphaerellales</taxon>
        <taxon>Teratosphaeriaceae</taxon>
        <taxon>Friedmanniomyces</taxon>
    </lineage>
</organism>
<name>A0A4U0XBJ2_9PEZI</name>
<gene>
    <name evidence="9" type="ORF">B0A55_06252</name>
</gene>
<keyword evidence="4 8" id="KW-1133">Transmembrane helix</keyword>
<evidence type="ECO:0000256" key="6">
    <source>
        <dbReference type="PIRNR" id="PIRNR015840"/>
    </source>
</evidence>
<evidence type="ECO:0000256" key="3">
    <source>
        <dbReference type="ARBA" id="ARBA00022692"/>
    </source>
</evidence>
<protein>
    <recommendedName>
        <fullName evidence="11">Meiotically up-regulated gene 89 protein</fullName>
    </recommendedName>
</protein>
<feature type="region of interest" description="Disordered" evidence="7">
    <location>
        <begin position="1"/>
        <end position="34"/>
    </location>
</feature>
<dbReference type="PIRSF" id="PIRSF015840">
    <property type="entry name" value="DUF284_TM_euk"/>
    <property type="match status" value="1"/>
</dbReference>
<evidence type="ECO:0008006" key="11">
    <source>
        <dbReference type="Google" id="ProtNLM"/>
    </source>
</evidence>
<keyword evidence="10" id="KW-1185">Reference proteome</keyword>
<dbReference type="GO" id="GO:0045332">
    <property type="term" value="P:phospholipid translocation"/>
    <property type="evidence" value="ECO:0007669"/>
    <property type="project" value="UniProtKB-UniRule"/>
</dbReference>
<keyword evidence="5 6" id="KW-0472">Membrane</keyword>
<dbReference type="PANTHER" id="PTHR10926:SF0">
    <property type="entry name" value="CDC50, ISOFORM A"/>
    <property type="match status" value="1"/>
</dbReference>
<dbReference type="PANTHER" id="PTHR10926">
    <property type="entry name" value="CELL CYCLE CONTROL PROTEIN 50"/>
    <property type="match status" value="1"/>
</dbReference>
<dbReference type="GO" id="GO:0005783">
    <property type="term" value="C:endoplasmic reticulum"/>
    <property type="evidence" value="ECO:0007669"/>
    <property type="project" value="TreeGrafter"/>
</dbReference>
<reference evidence="9 10" key="1">
    <citation type="submission" date="2017-03" db="EMBL/GenBank/DDBJ databases">
        <title>Genomes of endolithic fungi from Antarctica.</title>
        <authorList>
            <person name="Coleine C."/>
            <person name="Masonjones S."/>
            <person name="Stajich J.E."/>
        </authorList>
    </citation>
    <scope>NUCLEOTIDE SEQUENCE [LARGE SCALE GENOMIC DNA]</scope>
    <source>
        <strain evidence="9 10">CCFEE 5184</strain>
    </source>
</reference>
<dbReference type="InterPro" id="IPR005045">
    <property type="entry name" value="CDC50/LEM3_fam"/>
</dbReference>
<sequence length="429" mass="47428">MSQTMEQMHNGSVGEADEPEKKQKSRRPPNTAFRQQRLKAWQPILTPKTVLPLFFAVGIIFAPIGGLLLWASAKVQEISIDYSTCAQVAPQCVDGTTPPSGNDASRIPSSKLSSYFKNTTSPADAPTWCYTKTSEAQTYGGQRNLPGTTICHIQFFIPDTLDPPVLLYYQLTNFYQNHRRYVKSFSQDQLVGTAVPAHSINGSDCSPLEGEVVNGTWKPYYPCGLIANSRFNDTIMSPVLLGTTGSSASNQTYSMTSNDTAWASDAALYKETQYNYGDVIPPPNWREVYPEYNDAEYKFPSLHTDDAFQVWMRTAGLPSFSKLYLRNDNDKMTSGRYQVDIYDFFPVTLYDGTKSLLISTRTVMGGRNPFLGIAYLVVGGLCVLLGALFTVTQLIKPRKLGDHSYLSWNAEQPAAATTSGRAPRPGEAA</sequence>
<evidence type="ECO:0000256" key="5">
    <source>
        <dbReference type="ARBA" id="ARBA00023136"/>
    </source>
</evidence>